<protein>
    <submittedName>
        <fullName evidence="9">Uncharacterized protein</fullName>
    </submittedName>
</protein>
<feature type="binding site" evidence="7">
    <location>
        <begin position="22"/>
        <end position="27"/>
    </location>
    <ligand>
        <name>GTP</name>
        <dbReference type="ChEBI" id="CHEBI:37565"/>
    </ligand>
</feature>
<feature type="binding site" evidence="7">
    <location>
        <position position="295"/>
    </location>
    <ligand>
        <name>GTP</name>
        <dbReference type="ChEBI" id="CHEBI:37565"/>
    </ligand>
</feature>
<evidence type="ECO:0000256" key="7">
    <source>
        <dbReference type="PIRSR" id="PIRSR601019-1"/>
    </source>
</evidence>
<evidence type="ECO:0000256" key="6">
    <source>
        <dbReference type="ARBA" id="ARBA00023224"/>
    </source>
</evidence>
<dbReference type="GO" id="GO:0031683">
    <property type="term" value="F:G-protein beta/gamma-subunit complex binding"/>
    <property type="evidence" value="ECO:0007669"/>
    <property type="project" value="InterPro"/>
</dbReference>
<feature type="binding site" evidence="8">
    <location>
        <position position="150"/>
    </location>
    <ligand>
        <name>Mg(2+)</name>
        <dbReference type="ChEBI" id="CHEBI:18420"/>
    </ligand>
</feature>
<keyword evidence="2 8" id="KW-0479">Metal-binding</keyword>
<evidence type="ECO:0000256" key="1">
    <source>
        <dbReference type="ARBA" id="ARBA00005804"/>
    </source>
</evidence>
<name>A0A6B2L9J6_9EUKA</name>
<evidence type="ECO:0000256" key="2">
    <source>
        <dbReference type="ARBA" id="ARBA00022723"/>
    </source>
</evidence>
<dbReference type="GO" id="GO:0001664">
    <property type="term" value="F:G protein-coupled receptor binding"/>
    <property type="evidence" value="ECO:0007669"/>
    <property type="project" value="TreeGrafter"/>
</dbReference>
<evidence type="ECO:0000256" key="3">
    <source>
        <dbReference type="ARBA" id="ARBA00022741"/>
    </source>
</evidence>
<keyword evidence="3 7" id="KW-0547">Nucleotide-binding</keyword>
<feature type="binding site" evidence="7">
    <location>
        <begin position="119"/>
        <end position="120"/>
    </location>
    <ligand>
        <name>GTP</name>
        <dbReference type="ChEBI" id="CHEBI:37565"/>
    </ligand>
</feature>
<dbReference type="Gene3D" id="1.10.400.10">
    <property type="entry name" value="GI Alpha 1, domain 2-like"/>
    <property type="match status" value="1"/>
</dbReference>
<proteinExistence type="inferred from homology"/>
<feature type="binding site" evidence="7">
    <location>
        <begin position="238"/>
        <end position="241"/>
    </location>
    <ligand>
        <name>GTP</name>
        <dbReference type="ChEBI" id="CHEBI:37565"/>
    </ligand>
</feature>
<accession>A0A6B2L9J6</accession>
<dbReference type="PRINTS" id="PR00318">
    <property type="entry name" value="GPROTEINA"/>
</dbReference>
<dbReference type="GO" id="GO:0003924">
    <property type="term" value="F:GTPase activity"/>
    <property type="evidence" value="ECO:0007669"/>
    <property type="project" value="InterPro"/>
</dbReference>
<organism evidence="9">
    <name type="scientific">Arcella intermedia</name>
    <dbReference type="NCBI Taxonomy" id="1963864"/>
    <lineage>
        <taxon>Eukaryota</taxon>
        <taxon>Amoebozoa</taxon>
        <taxon>Tubulinea</taxon>
        <taxon>Elardia</taxon>
        <taxon>Arcellinida</taxon>
        <taxon>Sphaerothecina</taxon>
        <taxon>Arcellidae</taxon>
        <taxon>Arcella</taxon>
    </lineage>
</organism>
<dbReference type="GO" id="GO:0007188">
    <property type="term" value="P:adenylate cyclase-modulating G protein-coupled receptor signaling pathway"/>
    <property type="evidence" value="ECO:0007669"/>
    <property type="project" value="TreeGrafter"/>
</dbReference>
<evidence type="ECO:0000256" key="8">
    <source>
        <dbReference type="PIRSR" id="PIRSR601019-2"/>
    </source>
</evidence>
<dbReference type="SUPFAM" id="SSF52540">
    <property type="entry name" value="P-loop containing nucleoside triphosphate hydrolases"/>
    <property type="match status" value="1"/>
</dbReference>
<dbReference type="Gene3D" id="3.40.50.300">
    <property type="entry name" value="P-loop containing nucleotide triphosphate hydrolases"/>
    <property type="match status" value="1"/>
</dbReference>
<feature type="binding site" evidence="7">
    <location>
        <begin position="169"/>
        <end position="173"/>
    </location>
    <ligand>
        <name>GTP</name>
        <dbReference type="ChEBI" id="CHEBI:37565"/>
    </ligand>
</feature>
<feature type="binding site" evidence="7">
    <location>
        <begin position="144"/>
        <end position="150"/>
    </location>
    <ligand>
        <name>GTP</name>
        <dbReference type="ChEBI" id="CHEBI:37565"/>
    </ligand>
</feature>
<evidence type="ECO:0000256" key="5">
    <source>
        <dbReference type="ARBA" id="ARBA00023134"/>
    </source>
</evidence>
<feature type="binding site" evidence="8">
    <location>
        <position position="26"/>
    </location>
    <ligand>
        <name>Mg(2+)</name>
        <dbReference type="ChEBI" id="CHEBI:18420"/>
    </ligand>
</feature>
<keyword evidence="6" id="KW-0807">Transducer</keyword>
<keyword evidence="5 7" id="KW-0342">GTP-binding</keyword>
<dbReference type="InterPro" id="IPR027417">
    <property type="entry name" value="P-loop_NTPase"/>
</dbReference>
<dbReference type="PROSITE" id="PS51882">
    <property type="entry name" value="G_ALPHA"/>
    <property type="match status" value="1"/>
</dbReference>
<dbReference type="GO" id="GO:0005737">
    <property type="term" value="C:cytoplasm"/>
    <property type="evidence" value="ECO:0007669"/>
    <property type="project" value="TreeGrafter"/>
</dbReference>
<evidence type="ECO:0000256" key="4">
    <source>
        <dbReference type="ARBA" id="ARBA00022842"/>
    </source>
</evidence>
<dbReference type="AlphaFoldDB" id="A0A6B2L9J6"/>
<evidence type="ECO:0000313" key="9">
    <source>
        <dbReference type="EMBL" id="NDV33570.1"/>
    </source>
</evidence>
<comment type="similarity">
    <text evidence="1">Belongs to the G-alpha family.</text>
</comment>
<dbReference type="EMBL" id="GIBP01004601">
    <property type="protein sequence ID" value="NDV33570.1"/>
    <property type="molecule type" value="Transcribed_RNA"/>
</dbReference>
<dbReference type="CDD" id="cd00066">
    <property type="entry name" value="G-alpha"/>
    <property type="match status" value="1"/>
</dbReference>
<reference evidence="9" key="1">
    <citation type="journal article" date="2020" name="J. Eukaryot. Microbiol.">
        <title>De novo Sequencing, Assembly and Annotation of the Transcriptome for the Free-Living Testate Amoeba Arcella intermedia.</title>
        <authorList>
            <person name="Ribeiro G.M."/>
            <person name="Porfirio-Sousa A.L."/>
            <person name="Maurer-Alcala X.X."/>
            <person name="Katz L.A."/>
            <person name="Lahr D.J.G."/>
        </authorList>
    </citation>
    <scope>NUCLEOTIDE SEQUENCE</scope>
</reference>
<dbReference type="SMART" id="SM00275">
    <property type="entry name" value="G_alpha"/>
    <property type="match status" value="1"/>
</dbReference>
<dbReference type="GO" id="GO:0005834">
    <property type="term" value="C:heterotrimeric G-protein complex"/>
    <property type="evidence" value="ECO:0007669"/>
    <property type="project" value="TreeGrafter"/>
</dbReference>
<dbReference type="Pfam" id="PF00503">
    <property type="entry name" value="G-alpha"/>
    <property type="match status" value="1"/>
</dbReference>
<sequence>MLAGDKEKLKNAVTLLLLGPGESGKSTVAKQLRIINQKPWTDEERISYKEVVISNLLKSFKDVLEAAQNFGFKLDQQEMDLIINTEYLTPEVAKKMSDLLENEGIKETLKRADEFLLKDSAPYYFSSVLRLAEPNYVPTDEDILRSRKKTTAIHETLFEIDNVTCKVVDVGGQRSQRKKWIHLFQDVTAVVFCASLSCYNLKLREDMEISGMTDCLDLFDDIINNKWFKNTPVILFLNKVDLLKEKITHVPISTYFEDYKGDPHDVEESTAFIRRKFISRSKNPDKQIHTLVTCATDTNNIAAVFQTIKKILLQQVVNNQIQV</sequence>
<dbReference type="GO" id="GO:0005525">
    <property type="term" value="F:GTP binding"/>
    <property type="evidence" value="ECO:0007669"/>
    <property type="project" value="UniProtKB-KW"/>
</dbReference>
<keyword evidence="4 8" id="KW-0460">Magnesium</keyword>
<dbReference type="GO" id="GO:0046872">
    <property type="term" value="F:metal ion binding"/>
    <property type="evidence" value="ECO:0007669"/>
    <property type="project" value="UniProtKB-KW"/>
</dbReference>
<dbReference type="FunFam" id="3.40.50.300:FF:002307">
    <property type="entry name" value="Guanine nucleotide-binding protein G(k) subunit alpha"/>
    <property type="match status" value="1"/>
</dbReference>
<dbReference type="InterPro" id="IPR001019">
    <property type="entry name" value="Gprotein_alpha_su"/>
</dbReference>
<dbReference type="PANTHER" id="PTHR10218">
    <property type="entry name" value="GTP-BINDING PROTEIN ALPHA SUBUNIT"/>
    <property type="match status" value="1"/>
</dbReference>
<dbReference type="InterPro" id="IPR011025">
    <property type="entry name" value="GproteinA_insert"/>
</dbReference>
<dbReference type="SUPFAM" id="SSF47895">
    <property type="entry name" value="Transducin (alpha subunit), insertion domain"/>
    <property type="match status" value="1"/>
</dbReference>
<dbReference type="PANTHER" id="PTHR10218:SF302">
    <property type="entry name" value="GUANINE NUCLEOTIDE-BINDING PROTEIN ALPHA-5 SUBUNIT"/>
    <property type="match status" value="1"/>
</dbReference>